<proteinExistence type="predicted"/>
<keyword evidence="1" id="KW-0472">Membrane</keyword>
<organism evidence="2">
    <name type="scientific">Acinetobacter baumannii</name>
    <dbReference type="NCBI Taxonomy" id="470"/>
    <lineage>
        <taxon>Bacteria</taxon>
        <taxon>Pseudomonadati</taxon>
        <taxon>Pseudomonadota</taxon>
        <taxon>Gammaproteobacteria</taxon>
        <taxon>Moraxellales</taxon>
        <taxon>Moraxellaceae</taxon>
        <taxon>Acinetobacter</taxon>
        <taxon>Acinetobacter calcoaceticus/baumannii complex</taxon>
    </lineage>
</organism>
<dbReference type="EMBL" id="KY704308">
    <property type="protein sequence ID" value="ASN73635.1"/>
    <property type="molecule type" value="Genomic_DNA"/>
</dbReference>
<dbReference type="AlphaFoldDB" id="A0A221SCA1"/>
<keyword evidence="2" id="KW-0614">Plasmid</keyword>
<accession>A0A221SCA1</accession>
<feature type="transmembrane region" description="Helical" evidence="1">
    <location>
        <begin position="12"/>
        <end position="30"/>
    </location>
</feature>
<evidence type="ECO:0000313" key="2">
    <source>
        <dbReference type="EMBL" id="ASN73635.1"/>
    </source>
</evidence>
<protein>
    <submittedName>
        <fullName evidence="2">Uncharacterized protein</fullName>
    </submittedName>
</protein>
<name>A0A221SCA1_ACIBA</name>
<geneLocation type="plasmid" evidence="2">
    <name>pAbIHIT32296</name>
</geneLocation>
<sequence>MLILEKLNLNTFIFYIAFCSFSCLQIVYGISGYKHKIDPVLDFDKLV</sequence>
<evidence type="ECO:0000256" key="1">
    <source>
        <dbReference type="SAM" id="Phobius"/>
    </source>
</evidence>
<keyword evidence="1" id="KW-0812">Transmembrane</keyword>
<keyword evidence="1" id="KW-1133">Transmembrane helix</keyword>
<reference evidence="2" key="1">
    <citation type="submission" date="2017-03" db="EMBL/GenBank/DDBJ databases">
        <title>Carbapenem-resistant Acinetobacter baumannii ST294 with OXA-72 carbapenemase from a grey parrot.</title>
        <authorList>
            <person name="Ewers C."/>
            <person name="Klotz P."/>
            <person name="Leidner U."/>
            <person name="Semmler T."/>
            <person name="Prenger-Berninghoff E."/>
        </authorList>
    </citation>
    <scope>NUCLEOTIDE SEQUENCE</scope>
    <source>
        <strain evidence="2">IHIT32296</strain>
        <plasmid evidence="2">pAbIHIT32296</plasmid>
    </source>
</reference>